<feature type="domain" description="Clr5" evidence="4">
    <location>
        <begin position="9"/>
        <end position="60"/>
    </location>
</feature>
<keyword evidence="6" id="KW-1185">Reference proteome</keyword>
<keyword evidence="1" id="KW-0677">Repeat</keyword>
<evidence type="ECO:0000256" key="3">
    <source>
        <dbReference type="PROSITE-ProRule" id="PRU00023"/>
    </source>
</evidence>
<dbReference type="InterPro" id="IPR002110">
    <property type="entry name" value="Ankyrin_rpt"/>
</dbReference>
<evidence type="ECO:0000313" key="5">
    <source>
        <dbReference type="EMBL" id="KAH7127149.1"/>
    </source>
</evidence>
<comment type="caution">
    <text evidence="5">The sequence shown here is derived from an EMBL/GenBank/DDBJ whole genome shotgun (WGS) entry which is preliminary data.</text>
</comment>
<feature type="repeat" description="ANK" evidence="3">
    <location>
        <begin position="377"/>
        <end position="409"/>
    </location>
</feature>
<gene>
    <name evidence="5" type="ORF">B0J11DRAFT_605169</name>
</gene>
<dbReference type="EMBL" id="JAGMWT010000006">
    <property type="protein sequence ID" value="KAH7127149.1"/>
    <property type="molecule type" value="Genomic_DNA"/>
</dbReference>
<sequence length="1136" mass="128308">MSKRAAEASAWNEHKTNIIHLYQTENISLAKVIHLMEKDFGFKRSKAQYERTLKEWDIKKYSKADDWKFIAHRYNPRAPPGQETWVELRGKMIPDRKVRKEIARQGYQTCMERLAYRPRSQTPPGIRIFNPVDWSPILNIEPTDPNCESALIRKLIPTTWTENDFFVLSESTPWMKFVKLVLSMSAGSGDILFLPDGRNDCRPVPSTTCLSQEPKDVVGVNQSSMLNEWLDYMLCNMYLADSYLIWPLHPACNNPKAYIPPSHEKMSNINVHAVQDLSTRSNQLEFLKHAMNLMSNNFDGYHIGPILVELAREKRNLSLLQTLIDQKDLLVAAVLEKLWRPALEAAHIPLLRMILKNSASTEAKADILSQSVGPNFYVRSPLRFAIEFGQEEVFEFLLIEGANCNERNIGRSIPIGPFSFKTQYLDNLLEFSACQGRFDMVRKLLLPMPHCRYECPEMTITTLSYAILHSRLETFRLTLAQCPFLNDQLRMRPWIILEAAAAQASQEVFGTVLALGLDIHATDSNGKGSVLAAATLAQNLERIKDLCKRGVNPIGVLKDNNSDLHSYYFEALRRSPPSSGLGGMSSLHIATMMEHEAIVAFLIGNGADVNQECNWVFPLQIAVYRRNHNLVDMLLKAGANAIAALGEVDNTRHHRAYFSLQEIVGRSSIRIALESGHSGIFESLIRSTAERDSSAIGCHRKNALEYALQGSNRELIFRMIDGLELSDIISRDILADIILKFGCNDGFRFIGRIQSSQPADRCSIEVLSAAISQNDVDSVQKILAYGKTVFGGLSIDYCSTGLAFACRVQSFDTLEIFLKAGAIPYHAPSNLNTRLEALEACDSSQTIDSFKILIRACIMPERDSDEMLRWNNVLHKSLAMIIEKGLDVDWTPPGGHSLLQKALGVHLKPDIAEYLLKFNPNPNPPSIPRIFAPINTALQITAFNQQKSLLEQLLRVGADPFTGPAVTHGATAAQFAAMAGNFENLNVLLQYGVDINERPGKHEGRTAIEGSAEHGRLDMVSYLLEAGADIQGKTNTNYRRTLYRAWQKGHYTIVRMIQDWKYARYGAEDCESIETIMETMTRNELEFESSTAKLEFEKWLEDFYETEDPDWMLYDQAKELSFLETRERFLNNRQSV</sequence>
<name>A0A9P9DVT4_9PLEO</name>
<evidence type="ECO:0000259" key="4">
    <source>
        <dbReference type="Pfam" id="PF14420"/>
    </source>
</evidence>
<protein>
    <recommendedName>
        <fullName evidence="4">Clr5 domain-containing protein</fullName>
    </recommendedName>
</protein>
<dbReference type="PANTHER" id="PTHR24198">
    <property type="entry name" value="ANKYRIN REPEAT AND PROTEIN KINASE DOMAIN-CONTAINING PROTEIN"/>
    <property type="match status" value="1"/>
</dbReference>
<feature type="repeat" description="ANK" evidence="3">
    <location>
        <begin position="1003"/>
        <end position="1035"/>
    </location>
</feature>
<feature type="repeat" description="ANK" evidence="3">
    <location>
        <begin position="968"/>
        <end position="1000"/>
    </location>
</feature>
<dbReference type="Pfam" id="PF14420">
    <property type="entry name" value="Clr5"/>
    <property type="match status" value="1"/>
</dbReference>
<dbReference type="SMART" id="SM00248">
    <property type="entry name" value="ANK"/>
    <property type="match status" value="10"/>
</dbReference>
<evidence type="ECO:0000256" key="1">
    <source>
        <dbReference type="ARBA" id="ARBA00022737"/>
    </source>
</evidence>
<dbReference type="Proteomes" id="UP000700596">
    <property type="component" value="Unassembled WGS sequence"/>
</dbReference>
<dbReference type="SUPFAM" id="SSF48403">
    <property type="entry name" value="Ankyrin repeat"/>
    <property type="match status" value="3"/>
</dbReference>
<dbReference type="Pfam" id="PF12796">
    <property type="entry name" value="Ank_2"/>
    <property type="match status" value="1"/>
</dbReference>
<dbReference type="Gene3D" id="1.25.40.20">
    <property type="entry name" value="Ankyrin repeat-containing domain"/>
    <property type="match status" value="2"/>
</dbReference>
<evidence type="ECO:0000313" key="6">
    <source>
        <dbReference type="Proteomes" id="UP000700596"/>
    </source>
</evidence>
<dbReference type="PROSITE" id="PS50088">
    <property type="entry name" value="ANK_REPEAT"/>
    <property type="match status" value="4"/>
</dbReference>
<accession>A0A9P9DVT4</accession>
<feature type="repeat" description="ANK" evidence="3">
    <location>
        <begin position="582"/>
        <end position="614"/>
    </location>
</feature>
<evidence type="ECO:0000256" key="2">
    <source>
        <dbReference type="ARBA" id="ARBA00023043"/>
    </source>
</evidence>
<organism evidence="5 6">
    <name type="scientific">Dendryphion nanum</name>
    <dbReference type="NCBI Taxonomy" id="256645"/>
    <lineage>
        <taxon>Eukaryota</taxon>
        <taxon>Fungi</taxon>
        <taxon>Dikarya</taxon>
        <taxon>Ascomycota</taxon>
        <taxon>Pezizomycotina</taxon>
        <taxon>Dothideomycetes</taxon>
        <taxon>Pleosporomycetidae</taxon>
        <taxon>Pleosporales</taxon>
        <taxon>Torulaceae</taxon>
        <taxon>Dendryphion</taxon>
    </lineage>
</organism>
<dbReference type="PANTHER" id="PTHR24198:SF165">
    <property type="entry name" value="ANKYRIN REPEAT-CONTAINING PROTEIN-RELATED"/>
    <property type="match status" value="1"/>
</dbReference>
<dbReference type="Pfam" id="PF00023">
    <property type="entry name" value="Ank"/>
    <property type="match status" value="2"/>
</dbReference>
<proteinExistence type="predicted"/>
<dbReference type="InterPro" id="IPR036770">
    <property type="entry name" value="Ankyrin_rpt-contain_sf"/>
</dbReference>
<dbReference type="OrthoDB" id="539213at2759"/>
<dbReference type="InterPro" id="IPR025676">
    <property type="entry name" value="Clr5_dom"/>
</dbReference>
<reference evidence="5" key="1">
    <citation type="journal article" date="2021" name="Nat. Commun.">
        <title>Genetic determinants of endophytism in the Arabidopsis root mycobiome.</title>
        <authorList>
            <person name="Mesny F."/>
            <person name="Miyauchi S."/>
            <person name="Thiergart T."/>
            <person name="Pickel B."/>
            <person name="Atanasova L."/>
            <person name="Karlsson M."/>
            <person name="Huettel B."/>
            <person name="Barry K.W."/>
            <person name="Haridas S."/>
            <person name="Chen C."/>
            <person name="Bauer D."/>
            <person name="Andreopoulos W."/>
            <person name="Pangilinan J."/>
            <person name="LaButti K."/>
            <person name="Riley R."/>
            <person name="Lipzen A."/>
            <person name="Clum A."/>
            <person name="Drula E."/>
            <person name="Henrissat B."/>
            <person name="Kohler A."/>
            <person name="Grigoriev I.V."/>
            <person name="Martin F.M."/>
            <person name="Hacquard S."/>
        </authorList>
    </citation>
    <scope>NUCLEOTIDE SEQUENCE</scope>
    <source>
        <strain evidence="5">MPI-CAGE-CH-0243</strain>
    </source>
</reference>
<keyword evidence="2 3" id="KW-0040">ANK repeat</keyword>
<dbReference type="PROSITE" id="PS50297">
    <property type="entry name" value="ANK_REP_REGION"/>
    <property type="match status" value="3"/>
</dbReference>
<dbReference type="AlphaFoldDB" id="A0A9P9DVT4"/>